<keyword evidence="1" id="KW-0732">Signal</keyword>
<reference evidence="2" key="2">
    <citation type="submission" date="2023-03" db="EMBL/GenBank/DDBJ databases">
        <authorList>
            <person name="Inwood S.N."/>
            <person name="Skelly J.G."/>
            <person name="Guhlin J."/>
            <person name="Harrop T.W.R."/>
            <person name="Goldson S.G."/>
            <person name="Dearden P.K."/>
        </authorList>
    </citation>
    <scope>NUCLEOTIDE SEQUENCE</scope>
    <source>
        <strain evidence="2">Irish</strain>
        <tissue evidence="2">Whole body</tissue>
    </source>
</reference>
<sequence length="162" mass="18626">MSFNKILLFIILVCYTIGGDSCNPNSQHSEKCEFINRDFNSMKGYWLLEAGKSSGSTSSSQHKYLYVYSINQNGFESQMEFKTNTGTQMKYPIKGEYHNETTVKLTGWSDEPQYAEIQVCNDNKFLRIKLQELDDILILTHEARLIVDVNINAGQLKMEYVP</sequence>
<feature type="signal peptide" evidence="1">
    <location>
        <begin position="1"/>
        <end position="22"/>
    </location>
</feature>
<keyword evidence="3" id="KW-1185">Reference proteome</keyword>
<evidence type="ECO:0000256" key="1">
    <source>
        <dbReference type="SAM" id="SignalP"/>
    </source>
</evidence>
<reference evidence="2" key="1">
    <citation type="journal article" date="2023" name="bioRxiv">
        <title>Scaffold-level genome assemblies of two parasitoid biocontrol wasps reveal the parthenogenesis mechanism and an associated novel virus.</title>
        <authorList>
            <person name="Inwood S."/>
            <person name="Skelly J."/>
            <person name="Guhlin J."/>
            <person name="Harrop T."/>
            <person name="Goldson S."/>
            <person name="Dearden P."/>
        </authorList>
    </citation>
    <scope>NUCLEOTIDE SEQUENCE</scope>
    <source>
        <strain evidence="2">Irish</strain>
        <tissue evidence="2">Whole body</tissue>
    </source>
</reference>
<evidence type="ECO:0008006" key="4">
    <source>
        <dbReference type="Google" id="ProtNLM"/>
    </source>
</evidence>
<dbReference type="EMBL" id="JAQQBS010001422">
    <property type="protein sequence ID" value="KAK0165722.1"/>
    <property type="molecule type" value="Genomic_DNA"/>
</dbReference>
<protein>
    <recommendedName>
        <fullName evidence="4">Lipocalin-like domain-containing protein</fullName>
    </recommendedName>
</protein>
<feature type="chain" id="PRO_5041426435" description="Lipocalin-like domain-containing protein" evidence="1">
    <location>
        <begin position="23"/>
        <end position="162"/>
    </location>
</feature>
<dbReference type="Proteomes" id="UP001168990">
    <property type="component" value="Unassembled WGS sequence"/>
</dbReference>
<comment type="caution">
    <text evidence="2">The sequence shown here is derived from an EMBL/GenBank/DDBJ whole genome shotgun (WGS) entry which is preliminary data.</text>
</comment>
<proteinExistence type="predicted"/>
<name>A0AA39FA17_9HYME</name>
<evidence type="ECO:0000313" key="3">
    <source>
        <dbReference type="Proteomes" id="UP001168990"/>
    </source>
</evidence>
<evidence type="ECO:0000313" key="2">
    <source>
        <dbReference type="EMBL" id="KAK0165722.1"/>
    </source>
</evidence>
<organism evidence="2 3">
    <name type="scientific">Microctonus aethiopoides</name>
    <dbReference type="NCBI Taxonomy" id="144406"/>
    <lineage>
        <taxon>Eukaryota</taxon>
        <taxon>Metazoa</taxon>
        <taxon>Ecdysozoa</taxon>
        <taxon>Arthropoda</taxon>
        <taxon>Hexapoda</taxon>
        <taxon>Insecta</taxon>
        <taxon>Pterygota</taxon>
        <taxon>Neoptera</taxon>
        <taxon>Endopterygota</taxon>
        <taxon>Hymenoptera</taxon>
        <taxon>Apocrita</taxon>
        <taxon>Ichneumonoidea</taxon>
        <taxon>Braconidae</taxon>
        <taxon>Euphorinae</taxon>
        <taxon>Microctonus</taxon>
    </lineage>
</organism>
<gene>
    <name evidence="2" type="ORF">PV328_004221</name>
</gene>
<accession>A0AA39FA17</accession>
<dbReference type="AlphaFoldDB" id="A0AA39FA17"/>